<comment type="subcellular location">
    <subcellularLocation>
        <location evidence="1">Membrane</location>
    </subcellularLocation>
</comment>
<evidence type="ECO:0000256" key="3">
    <source>
        <dbReference type="SAM" id="MobiDB-lite"/>
    </source>
</evidence>
<dbReference type="PANTHER" id="PTHR37042">
    <property type="entry name" value="OUTER MEMBRANE PROTEIN RV1973"/>
    <property type="match status" value="1"/>
</dbReference>
<feature type="compositionally biased region" description="Acidic residues" evidence="3">
    <location>
        <begin position="14"/>
        <end position="30"/>
    </location>
</feature>
<proteinExistence type="predicted"/>
<feature type="compositionally biased region" description="Acidic residues" evidence="3">
    <location>
        <begin position="85"/>
        <end position="100"/>
    </location>
</feature>
<dbReference type="PANTHER" id="PTHR37042:SF4">
    <property type="entry name" value="OUTER MEMBRANE PROTEIN RV1973"/>
    <property type="match status" value="1"/>
</dbReference>
<keyword evidence="4" id="KW-0812">Transmembrane</keyword>
<keyword evidence="4" id="KW-1133">Transmembrane helix</keyword>
<feature type="transmembrane region" description="Helical" evidence="4">
    <location>
        <begin position="114"/>
        <end position="137"/>
    </location>
</feature>
<accession>A0A1A2Z8Y5</accession>
<keyword evidence="2 4" id="KW-0472">Membrane</keyword>
<dbReference type="EMBL" id="LZKJ01000116">
    <property type="protein sequence ID" value="OBI45977.1"/>
    <property type="molecule type" value="Genomic_DNA"/>
</dbReference>
<dbReference type="OrthoDB" id="4616808at2"/>
<feature type="compositionally biased region" description="Acidic residues" evidence="3">
    <location>
        <begin position="65"/>
        <end position="77"/>
    </location>
</feature>
<dbReference type="AlphaFoldDB" id="A0A1A2Z8Y5"/>
<name>A0A1A2Z8Y5_9MYCO</name>
<evidence type="ECO:0000256" key="4">
    <source>
        <dbReference type="SAM" id="Phobius"/>
    </source>
</evidence>
<organism evidence="5 6">
    <name type="scientific">Mycobacterium kyorinense</name>
    <dbReference type="NCBI Taxonomy" id="487514"/>
    <lineage>
        <taxon>Bacteria</taxon>
        <taxon>Bacillati</taxon>
        <taxon>Actinomycetota</taxon>
        <taxon>Actinomycetes</taxon>
        <taxon>Mycobacteriales</taxon>
        <taxon>Mycobacteriaceae</taxon>
        <taxon>Mycobacterium</taxon>
    </lineage>
</organism>
<dbReference type="Proteomes" id="UP000093592">
    <property type="component" value="Unassembled WGS sequence"/>
</dbReference>
<evidence type="ECO:0000256" key="1">
    <source>
        <dbReference type="ARBA" id="ARBA00004370"/>
    </source>
</evidence>
<evidence type="ECO:0000256" key="2">
    <source>
        <dbReference type="ARBA" id="ARBA00023136"/>
    </source>
</evidence>
<reference evidence="6" key="1">
    <citation type="submission" date="2016-06" db="EMBL/GenBank/DDBJ databases">
        <authorList>
            <person name="Sutton G."/>
            <person name="Brinkac L."/>
            <person name="Sanka R."/>
            <person name="Adams M."/>
            <person name="Lau E."/>
            <person name="Sam S."/>
            <person name="Sreng N."/>
            <person name="Him V."/>
            <person name="Kerleguer A."/>
            <person name="Cheng S."/>
        </authorList>
    </citation>
    <scope>NUCLEOTIDE SEQUENCE [LARGE SCALE GENOMIC DNA]</scope>
    <source>
        <strain evidence="6">E861</strain>
    </source>
</reference>
<evidence type="ECO:0000313" key="6">
    <source>
        <dbReference type="Proteomes" id="UP000093592"/>
    </source>
</evidence>
<feature type="region of interest" description="Disordered" evidence="3">
    <location>
        <begin position="1"/>
        <end position="108"/>
    </location>
</feature>
<gene>
    <name evidence="5" type="ORF">A5707_22695</name>
</gene>
<dbReference type="GO" id="GO:0016020">
    <property type="term" value="C:membrane"/>
    <property type="evidence" value="ECO:0007669"/>
    <property type="project" value="UniProtKB-SubCell"/>
</dbReference>
<evidence type="ECO:0000313" key="5">
    <source>
        <dbReference type="EMBL" id="OBI45977.1"/>
    </source>
</evidence>
<protein>
    <recommendedName>
        <fullName evidence="7">Mce protein</fullName>
    </recommendedName>
</protein>
<evidence type="ECO:0008006" key="7">
    <source>
        <dbReference type="Google" id="ProtNLM"/>
    </source>
</evidence>
<dbReference type="RefSeq" id="WP_065014795.1">
    <property type="nucleotide sequence ID" value="NZ_LZKJ01000116.1"/>
</dbReference>
<sequence>MEGDAGTSRLNPTDADESSSTEVTAEDSQESEVGADQTSSEVTAEDSQESEVGADQTSSGVTAEDSQESEVGAEEATVEAPQPTGEDDESATGTEPDTESSVDAGNPSRLGRRWLVGIAATLVVLAAGLGAGGYFALRSHLQSKQLARNDIAAVQAAKDCVSALNAPDTAAMAASQQKIIECSTGAFGTQAALYSSMLADAYQAANVTVQMSDMRAAVERNNDDGSINVLVATRVKVTNSDATDREVGYRMRATMESADGQFKISKLDLVTK</sequence>
<comment type="caution">
    <text evidence="5">The sequence shown here is derived from an EMBL/GenBank/DDBJ whole genome shotgun (WGS) entry which is preliminary data.</text>
</comment>